<keyword evidence="4" id="KW-0732">Signal</keyword>
<dbReference type="SUPFAM" id="SSF56935">
    <property type="entry name" value="Porins"/>
    <property type="match status" value="1"/>
</dbReference>
<dbReference type="RefSeq" id="WP_091520006.1">
    <property type="nucleotide sequence ID" value="NZ_FOVI01000004.1"/>
</dbReference>
<evidence type="ECO:0000256" key="2">
    <source>
        <dbReference type="ARBA" id="ARBA00023136"/>
    </source>
</evidence>
<name>A0A1I4YGU0_9FLAO</name>
<sequence length="584" mass="66030">MKKYLFSITIVAVFFANQANAQDDKNKKNNTVGTEVVNVTSEYQATLNDAFKINDNPLIEDEDINQKKDVKYTIFSVPVASTFSPAKGEAAKVDNDSLANFYNNYALFGYGNFNTIRGELGIVEKIGSNNMYAGGFLKHISSGGGIDGVELDDSFSKSNLDFTLGQRNENSQWNTQFGAMTSKYNWYGTPADFYVSNFNFDLVDPLQKYNDVHIGGSYESYIGAFEKADVSYKYFWDDYDSKESRFIFAPKFNIELPNNTVHVNLEADYLNMHFSNNGIDNAIDKYNYLNLSVNPSIKFFDANYSVEVGAGLTYILGKERGIEDNSLVVYPMVKANFNLVPNIVQAYFGAVGGVKQNSYADLAEENPFIAPGGSTMALKPTKTNYDFYAGLKGKLYHNLSYNVRANYKVEDDKAMFTINPYDINLQNKQGYQYGNSFGLIYDKVNTLSLFGELNFDFSDKAKIALSGEYNNYSAEYYNNVFHLPQGKVNVNVLYNFTKQWFADANLGFVGQRYEFSGVNTFPRPDDIKLGDYYDLNLTVGFRPTAQWTVFVKGMNLANENYFRFNQYQVQGLQVLGGAMYKFDF</sequence>
<keyword evidence="3" id="KW-0998">Cell outer membrane</keyword>
<evidence type="ECO:0008006" key="7">
    <source>
        <dbReference type="Google" id="ProtNLM"/>
    </source>
</evidence>
<dbReference type="EMBL" id="FOVI01000004">
    <property type="protein sequence ID" value="SFN37245.1"/>
    <property type="molecule type" value="Genomic_DNA"/>
</dbReference>
<evidence type="ECO:0000256" key="3">
    <source>
        <dbReference type="ARBA" id="ARBA00023237"/>
    </source>
</evidence>
<feature type="signal peptide" evidence="4">
    <location>
        <begin position="1"/>
        <end position="21"/>
    </location>
</feature>
<keyword evidence="2" id="KW-0472">Membrane</keyword>
<reference evidence="6" key="1">
    <citation type="submission" date="2016-10" db="EMBL/GenBank/DDBJ databases">
        <authorList>
            <person name="Varghese N."/>
            <person name="Submissions S."/>
        </authorList>
    </citation>
    <scope>NUCLEOTIDE SEQUENCE [LARGE SCALE GENOMIC DNA]</scope>
    <source>
        <strain evidence="6">DS-12</strain>
    </source>
</reference>
<feature type="chain" id="PRO_5011670693" description="TonB dependent receptor" evidence="4">
    <location>
        <begin position="22"/>
        <end position="584"/>
    </location>
</feature>
<gene>
    <name evidence="5" type="ORF">SAMN05421741_104168</name>
</gene>
<dbReference type="STRING" id="913024.SAMN05421741_104168"/>
<evidence type="ECO:0000256" key="4">
    <source>
        <dbReference type="SAM" id="SignalP"/>
    </source>
</evidence>
<proteinExistence type="predicted"/>
<dbReference type="Gene3D" id="2.40.170.20">
    <property type="entry name" value="TonB-dependent receptor, beta-barrel domain"/>
    <property type="match status" value="1"/>
</dbReference>
<dbReference type="GO" id="GO:0009279">
    <property type="term" value="C:cell outer membrane"/>
    <property type="evidence" value="ECO:0007669"/>
    <property type="project" value="UniProtKB-SubCell"/>
</dbReference>
<dbReference type="Proteomes" id="UP000199036">
    <property type="component" value="Unassembled WGS sequence"/>
</dbReference>
<dbReference type="InterPro" id="IPR036942">
    <property type="entry name" value="Beta-barrel_TonB_sf"/>
</dbReference>
<evidence type="ECO:0000313" key="6">
    <source>
        <dbReference type="Proteomes" id="UP000199036"/>
    </source>
</evidence>
<dbReference type="AlphaFoldDB" id="A0A1I4YGU0"/>
<evidence type="ECO:0000256" key="1">
    <source>
        <dbReference type="ARBA" id="ARBA00004442"/>
    </source>
</evidence>
<protein>
    <recommendedName>
        <fullName evidence="7">TonB dependent receptor</fullName>
    </recommendedName>
</protein>
<comment type="subcellular location">
    <subcellularLocation>
        <location evidence="1">Cell outer membrane</location>
    </subcellularLocation>
</comment>
<evidence type="ECO:0000313" key="5">
    <source>
        <dbReference type="EMBL" id="SFN37245.1"/>
    </source>
</evidence>
<accession>A0A1I4YGU0</accession>
<organism evidence="5 6">
    <name type="scientific">Paenimyroides ummariense</name>
    <dbReference type="NCBI Taxonomy" id="913024"/>
    <lineage>
        <taxon>Bacteria</taxon>
        <taxon>Pseudomonadati</taxon>
        <taxon>Bacteroidota</taxon>
        <taxon>Flavobacteriia</taxon>
        <taxon>Flavobacteriales</taxon>
        <taxon>Flavobacteriaceae</taxon>
        <taxon>Paenimyroides</taxon>
    </lineage>
</organism>
<dbReference type="OrthoDB" id="1264254at2"/>
<keyword evidence="6" id="KW-1185">Reference proteome</keyword>